<gene>
    <name evidence="3" type="ORF">FHS55_000166</name>
</gene>
<dbReference type="InterPro" id="IPR051691">
    <property type="entry name" value="Metab_Enz_Cyan_OpOx_G3PDH"/>
</dbReference>
<sequence>MTRPETRLILPAPDRHSIAGKTATPDEHAELVVIGAGPAGCAAATEAARAGVQVVLIDENPVSPGLIGMDVPFHFGGRATSAVQTPERLVEHVLESNPALAEAFELGVDVRLSTSAWGAWVNGPGLRSLATGVIGLADEARSWTLGFDRLILATGARDLNLSFAGSDQPGVMGAQALHALLVRYDAFAGRRLVILGSGELAIATAELARARGLEVLALVEARDAPVGDAARLAALAGQGVEIITAHVPLAAEGGADGVTGIILVETSEPGRRRTLACDTVCLAVGAVPVIELFDVLGAARAMVPERGGHVPVVDAQGATSLAHVFAAGDCTGLGGDAAAAGRSAARAALASLGRPAEAPEAVFRPVGPDALAYQLDWTRALLATGGPEVMVCLCEEVTRGELLAVQPPRYLGWSSNAIARRNLATLAQDGPLDQDQIKRLTRACMGACQARRCREQVALTMALGGEVPATSIPLAGYRAPVRPLPLAVLADGHETADMTENWNVWFGIVTQWISYDDIGTAREDEQIRAGMPY</sequence>
<dbReference type="SUPFAM" id="SSF51905">
    <property type="entry name" value="FAD/NAD(P)-binding domain"/>
    <property type="match status" value="1"/>
</dbReference>
<evidence type="ECO:0000259" key="2">
    <source>
        <dbReference type="Pfam" id="PF07992"/>
    </source>
</evidence>
<name>A0A839Z520_9HYPH</name>
<dbReference type="PANTHER" id="PTHR42949">
    <property type="entry name" value="ANAEROBIC GLYCEROL-3-PHOSPHATE DEHYDROGENASE SUBUNIT B"/>
    <property type="match status" value="1"/>
</dbReference>
<dbReference type="PRINTS" id="PR00368">
    <property type="entry name" value="FADPNR"/>
</dbReference>
<feature type="domain" description="FAD/NAD(P)-binding" evidence="2">
    <location>
        <begin position="30"/>
        <end position="341"/>
    </location>
</feature>
<dbReference type="GO" id="GO:0016491">
    <property type="term" value="F:oxidoreductase activity"/>
    <property type="evidence" value="ECO:0007669"/>
    <property type="project" value="UniProtKB-KW"/>
</dbReference>
<reference evidence="3 4" key="1">
    <citation type="submission" date="2020-08" db="EMBL/GenBank/DDBJ databases">
        <title>Genomic Encyclopedia of Type Strains, Phase IV (KMG-IV): sequencing the most valuable type-strain genomes for metagenomic binning, comparative biology and taxonomic classification.</title>
        <authorList>
            <person name="Goeker M."/>
        </authorList>
    </citation>
    <scope>NUCLEOTIDE SEQUENCE [LARGE SCALE GENOMIC DNA]</scope>
    <source>
        <strain evidence="3 4">DSM 5895</strain>
    </source>
</reference>
<dbReference type="RefSeq" id="WP_183187792.1">
    <property type="nucleotide sequence ID" value="NZ_JACICD010000001.1"/>
</dbReference>
<dbReference type="InterPro" id="IPR023753">
    <property type="entry name" value="FAD/NAD-binding_dom"/>
</dbReference>
<dbReference type="InterPro" id="IPR036188">
    <property type="entry name" value="FAD/NAD-bd_sf"/>
</dbReference>
<organism evidence="3 4">
    <name type="scientific">Ancylobacter tetraedralis</name>
    <dbReference type="NCBI Taxonomy" id="217068"/>
    <lineage>
        <taxon>Bacteria</taxon>
        <taxon>Pseudomonadati</taxon>
        <taxon>Pseudomonadota</taxon>
        <taxon>Alphaproteobacteria</taxon>
        <taxon>Hyphomicrobiales</taxon>
        <taxon>Xanthobacteraceae</taxon>
        <taxon>Ancylobacter</taxon>
    </lineage>
</organism>
<dbReference type="AlphaFoldDB" id="A0A839Z520"/>
<evidence type="ECO:0000313" key="3">
    <source>
        <dbReference type="EMBL" id="MBB3769580.1"/>
    </source>
</evidence>
<evidence type="ECO:0000313" key="4">
    <source>
        <dbReference type="Proteomes" id="UP000533469"/>
    </source>
</evidence>
<comment type="caution">
    <text evidence="3">The sequence shown here is derived from an EMBL/GenBank/DDBJ whole genome shotgun (WGS) entry which is preliminary data.</text>
</comment>
<dbReference type="PRINTS" id="PR00411">
    <property type="entry name" value="PNDRDTASEI"/>
</dbReference>
<dbReference type="Pfam" id="PF07992">
    <property type="entry name" value="Pyr_redox_2"/>
    <property type="match status" value="1"/>
</dbReference>
<evidence type="ECO:0000256" key="1">
    <source>
        <dbReference type="ARBA" id="ARBA00023002"/>
    </source>
</evidence>
<dbReference type="Gene3D" id="3.50.50.60">
    <property type="entry name" value="FAD/NAD(P)-binding domain"/>
    <property type="match status" value="2"/>
</dbReference>
<dbReference type="Gene3D" id="1.10.10.1100">
    <property type="entry name" value="BFD-like [2Fe-2S]-binding domain"/>
    <property type="match status" value="1"/>
</dbReference>
<dbReference type="InterPro" id="IPR041854">
    <property type="entry name" value="BFD-like_2Fe2S-bd_dom_sf"/>
</dbReference>
<dbReference type="Proteomes" id="UP000533469">
    <property type="component" value="Unassembled WGS sequence"/>
</dbReference>
<keyword evidence="4" id="KW-1185">Reference proteome</keyword>
<keyword evidence="1" id="KW-0560">Oxidoreductase</keyword>
<proteinExistence type="predicted"/>
<dbReference type="PANTHER" id="PTHR42949:SF3">
    <property type="entry name" value="ANAEROBIC GLYCEROL-3-PHOSPHATE DEHYDROGENASE SUBUNIT B"/>
    <property type="match status" value="1"/>
</dbReference>
<protein>
    <submittedName>
        <fullName evidence="3">Thioredoxin reductase</fullName>
    </submittedName>
</protein>
<accession>A0A839Z520</accession>
<dbReference type="EMBL" id="JACICD010000001">
    <property type="protein sequence ID" value="MBB3769580.1"/>
    <property type="molecule type" value="Genomic_DNA"/>
</dbReference>